<dbReference type="Proteomes" id="UP000572817">
    <property type="component" value="Unassembled WGS sequence"/>
</dbReference>
<feature type="region of interest" description="Disordered" evidence="4">
    <location>
        <begin position="96"/>
        <end position="127"/>
    </location>
</feature>
<name>A0A8H4III8_9PEZI</name>
<dbReference type="AlphaFoldDB" id="A0A8H4III8"/>
<evidence type="ECO:0000256" key="3">
    <source>
        <dbReference type="ARBA" id="ARBA00022833"/>
    </source>
</evidence>
<comment type="similarity">
    <text evidence="1">Belongs to the yippee family.</text>
</comment>
<keyword evidence="7" id="KW-1185">Reference proteome</keyword>
<evidence type="ECO:0000259" key="5">
    <source>
        <dbReference type="PROSITE" id="PS51792"/>
    </source>
</evidence>
<dbReference type="PANTHER" id="PTHR13848">
    <property type="entry name" value="PROTEIN YIPPEE-LIKE CG15309-RELATED"/>
    <property type="match status" value="1"/>
</dbReference>
<evidence type="ECO:0000313" key="7">
    <source>
        <dbReference type="Proteomes" id="UP000572817"/>
    </source>
</evidence>
<evidence type="ECO:0000313" key="6">
    <source>
        <dbReference type="EMBL" id="KAF4301102.1"/>
    </source>
</evidence>
<sequence>MLSPPSPFPLYLLPSIRFRRRRSSAETTGTVASNTSNASTSPTTSAAAAPTYLRGQRSHLRCNRCLSDLCLTSQIISKGFTGRHGRAYLVAPPNPYPAPSSSAGDDARGGGAVSHRENNLPNTYTHKPVPRQLVTGAHTVSDISCALCGAVLGWKYVAAEEESQKYKVGKFILETKRVCRGVCWENDGDGEAPPSSLSASQARGDGSSEEEEEEDVEFDSQDEDECEDLFAGVWSPALAKRRRRGRAWREGRNGAGGVEEV</sequence>
<dbReference type="OrthoDB" id="6407410at2759"/>
<gene>
    <name evidence="6" type="ORF">GTA08_BOTSDO10599</name>
</gene>
<dbReference type="InterPro" id="IPR004910">
    <property type="entry name" value="Yippee/Mis18/Cereblon"/>
</dbReference>
<feature type="compositionally biased region" description="Low complexity" evidence="4">
    <location>
        <begin position="32"/>
        <end position="47"/>
    </location>
</feature>
<reference evidence="6" key="1">
    <citation type="submission" date="2020-04" db="EMBL/GenBank/DDBJ databases">
        <title>Genome Assembly and Annotation of Botryosphaeria dothidea sdau 11-99, a Latent Pathogen of Apple Fruit Ring Rot in China.</title>
        <authorList>
            <person name="Yu C."/>
            <person name="Diao Y."/>
            <person name="Lu Q."/>
            <person name="Zhao J."/>
            <person name="Cui S."/>
            <person name="Peng C."/>
            <person name="He B."/>
            <person name="Liu H."/>
        </authorList>
    </citation>
    <scope>NUCLEOTIDE SEQUENCE [LARGE SCALE GENOMIC DNA]</scope>
    <source>
        <strain evidence="6">Sdau11-99</strain>
    </source>
</reference>
<dbReference type="Pfam" id="PF03226">
    <property type="entry name" value="Yippee-Mis18"/>
    <property type="match status" value="1"/>
</dbReference>
<evidence type="ECO:0000256" key="4">
    <source>
        <dbReference type="SAM" id="MobiDB-lite"/>
    </source>
</evidence>
<dbReference type="PROSITE" id="PS51792">
    <property type="entry name" value="YIPPEE"/>
    <property type="match status" value="1"/>
</dbReference>
<keyword evidence="2" id="KW-0479">Metal-binding</keyword>
<evidence type="ECO:0000256" key="1">
    <source>
        <dbReference type="ARBA" id="ARBA00005613"/>
    </source>
</evidence>
<evidence type="ECO:0000256" key="2">
    <source>
        <dbReference type="ARBA" id="ARBA00022723"/>
    </source>
</evidence>
<dbReference type="GO" id="GO:0046872">
    <property type="term" value="F:metal ion binding"/>
    <property type="evidence" value="ECO:0007669"/>
    <property type="project" value="UniProtKB-KW"/>
</dbReference>
<comment type="caution">
    <text evidence="6">The sequence shown here is derived from an EMBL/GenBank/DDBJ whole genome shotgun (WGS) entry which is preliminary data.</text>
</comment>
<organism evidence="6 7">
    <name type="scientific">Botryosphaeria dothidea</name>
    <dbReference type="NCBI Taxonomy" id="55169"/>
    <lineage>
        <taxon>Eukaryota</taxon>
        <taxon>Fungi</taxon>
        <taxon>Dikarya</taxon>
        <taxon>Ascomycota</taxon>
        <taxon>Pezizomycotina</taxon>
        <taxon>Dothideomycetes</taxon>
        <taxon>Dothideomycetes incertae sedis</taxon>
        <taxon>Botryosphaeriales</taxon>
        <taxon>Botryosphaeriaceae</taxon>
        <taxon>Botryosphaeria</taxon>
    </lineage>
</organism>
<dbReference type="InterPro" id="IPR039058">
    <property type="entry name" value="Yippee_fam"/>
</dbReference>
<protein>
    <submittedName>
        <fullName evidence="6">Yippee family protein</fullName>
    </submittedName>
</protein>
<dbReference type="EMBL" id="WWBZ02000082">
    <property type="protein sequence ID" value="KAF4301102.1"/>
    <property type="molecule type" value="Genomic_DNA"/>
</dbReference>
<feature type="region of interest" description="Disordered" evidence="4">
    <location>
        <begin position="23"/>
        <end position="47"/>
    </location>
</feature>
<proteinExistence type="inferred from homology"/>
<feature type="compositionally biased region" description="Acidic residues" evidence="4">
    <location>
        <begin position="207"/>
        <end position="225"/>
    </location>
</feature>
<feature type="domain" description="Yippee" evidence="5">
    <location>
        <begin position="58"/>
        <end position="182"/>
    </location>
</feature>
<feature type="region of interest" description="Disordered" evidence="4">
    <location>
        <begin position="239"/>
        <end position="261"/>
    </location>
</feature>
<feature type="region of interest" description="Disordered" evidence="4">
    <location>
        <begin position="189"/>
        <end position="225"/>
    </location>
</feature>
<accession>A0A8H4III8</accession>
<dbReference type="InterPro" id="IPR034751">
    <property type="entry name" value="Yippee"/>
</dbReference>
<keyword evidence="3" id="KW-0862">Zinc</keyword>